<dbReference type="InterPro" id="IPR018310">
    <property type="entry name" value="Put_endonuclease_Z1-dom"/>
</dbReference>
<evidence type="ECO:0000313" key="3">
    <source>
        <dbReference type="Proteomes" id="UP000668358"/>
    </source>
</evidence>
<organism evidence="2 3">
    <name type="scientific">Clostridium perfringens</name>
    <dbReference type="NCBI Taxonomy" id="1502"/>
    <lineage>
        <taxon>Bacteria</taxon>
        <taxon>Bacillati</taxon>
        <taxon>Bacillota</taxon>
        <taxon>Clostridia</taxon>
        <taxon>Eubacteriales</taxon>
        <taxon>Clostridiaceae</taxon>
        <taxon>Clostridium</taxon>
    </lineage>
</organism>
<dbReference type="Proteomes" id="UP000668358">
    <property type="component" value="Unassembled WGS sequence"/>
</dbReference>
<dbReference type="EMBL" id="JAENRE010000001">
    <property type="protein sequence ID" value="MBO3415326.1"/>
    <property type="molecule type" value="Genomic_DNA"/>
</dbReference>
<sequence>MNKLQNKLYNVLTAGIMEEEDITDVLIDEQIDMYRKLPIYKGLIDEEIKDIRNKILSEQSVRMSLGTLLQEDYNYEKWFLNEKANLDMKYWERYKKYLIHNQGFANNVVNTMDDMLDNLVDLLGNPNSDCEFKRRGLIVGDVQSGKTSNYTGLICKAADAGYKAIVVLTGTIENLRKQTQLRLDEGFVGRDSAAMLNKNDKNFIGVGKWDSSITPMVLTSTMNDFKISIARSLGFDLNILSQPVLFVIKKNVSSLKNLNSWLKTFNQVGQDKINQSLLVIDDEADNASVNTNSEDTDPTSINKQIRILLELFSKSSYVGFTATPFANIFIDPNTDDEMLKGDLFPKDYIYSLNAPSNYIGARDIFGEEGKCSYMLQEIDRELLEECLPTTHKKDYCVEYLTDDLKEAICTFLVANSIRDLRKDLETHRSMLINISRFNNVQQSIEILVNDYLKQIQDSVKVYGALPEKEALKDKYIKSLKYAYDKQYSNCEFKWGKIQKQLAKAIIPVKVYIVNQKSKDTLNYEENDKNGLRAIAIGGLSLSRGLTLEGLMTSYFCRNSKTYDTLMQMGRWFGYRKNYDDLCRIWMTDESIEWYRYISNATDELRDDIKRYENTGLTPKDFGLKVRSDINTLLVTARNKMRTADTMQRTLSLSGKIVETPYLYSDFERNRLNKEAIEKLLVDIKGNRDTSIKGKSILYRNVDVEKILDLLRKIDVSVSNVFFDTDILLNFISENINNGLSKWDLVVRNGESKEEFKLDNDSKIKYVERSFSLINGDKIVKLNSSRLGSADDGKFSLDKDKVDQIINRFKEEKKKEGKDVKSVPQYEYFKDVKRNPLLIIYMVKPKVDEKDKEYNSKVEFINKYKNNNECLVGFSIGIPELFGVDNVTVKYTINKIQQILNEAGQFVDLGEDE</sequence>
<dbReference type="RefSeq" id="WP_057231170.1">
    <property type="nucleotide sequence ID" value="NZ_CATNYE010000002.1"/>
</dbReference>
<evidence type="ECO:0000259" key="1">
    <source>
        <dbReference type="Pfam" id="PF10593"/>
    </source>
</evidence>
<name>A0ABD4PLI8_CLOPF</name>
<accession>A0ABD4PLI8</accession>
<evidence type="ECO:0000313" key="2">
    <source>
        <dbReference type="EMBL" id="MBO3415326.1"/>
    </source>
</evidence>
<dbReference type="InterPro" id="IPR027417">
    <property type="entry name" value="P-loop_NTPase"/>
</dbReference>
<reference evidence="2 3" key="1">
    <citation type="submission" date="2020-12" db="EMBL/GenBank/DDBJ databases">
        <title>Comparative genomics of Clostridium perfringens reveals patterns of host-associated phylogenetic clades and virulence factors.</title>
        <authorList>
            <person name="Smith A.H."/>
            <person name="Geier R."/>
        </authorList>
    </citation>
    <scope>NUCLEOTIDE SEQUENCE [LARGE SCALE GENOMIC DNA]</scope>
    <source>
        <strain evidence="2 3">CHD15829P</strain>
    </source>
</reference>
<dbReference type="Gene3D" id="3.40.50.300">
    <property type="entry name" value="P-loop containing nucleotide triphosphate hydrolases"/>
    <property type="match status" value="1"/>
</dbReference>
<dbReference type="SUPFAM" id="SSF52540">
    <property type="entry name" value="P-loop containing nucleoside triphosphate hydrolases"/>
    <property type="match status" value="1"/>
</dbReference>
<dbReference type="AlphaFoldDB" id="A0ABD4PLI8"/>
<gene>
    <name evidence="2" type="ORF">JJB78_02160</name>
</gene>
<dbReference type="Pfam" id="PF10593">
    <property type="entry name" value="Z1"/>
    <property type="match status" value="1"/>
</dbReference>
<feature type="domain" description="Putative endonuclease Z1" evidence="1">
    <location>
        <begin position="404"/>
        <end position="629"/>
    </location>
</feature>
<proteinExistence type="predicted"/>
<comment type="caution">
    <text evidence="2">The sequence shown here is derived from an EMBL/GenBank/DDBJ whole genome shotgun (WGS) entry which is preliminary data.</text>
</comment>
<protein>
    <submittedName>
        <fullName evidence="2">Z1 domain-containing protein</fullName>
    </submittedName>
</protein>